<dbReference type="Proteomes" id="UP000295805">
    <property type="component" value="Unassembled WGS sequence"/>
</dbReference>
<evidence type="ECO:0000313" key="4">
    <source>
        <dbReference type="Proteomes" id="UP000295805"/>
    </source>
</evidence>
<organism evidence="3 4">
    <name type="scientific">Dietzia cinnamea</name>
    <dbReference type="NCBI Taxonomy" id="321318"/>
    <lineage>
        <taxon>Bacteria</taxon>
        <taxon>Bacillati</taxon>
        <taxon>Actinomycetota</taxon>
        <taxon>Actinomycetes</taxon>
        <taxon>Mycobacteriales</taxon>
        <taxon>Dietziaceae</taxon>
        <taxon>Dietzia</taxon>
    </lineage>
</organism>
<dbReference type="RefSeq" id="WP_043567330.1">
    <property type="nucleotide sequence ID" value="NZ_CP143053.1"/>
</dbReference>
<dbReference type="OrthoDB" id="4774218at2"/>
<dbReference type="GeneID" id="89532216"/>
<dbReference type="EMBL" id="JBFTEZ010000002">
    <property type="protein sequence ID" value="MEX6463878.1"/>
    <property type="molecule type" value="Genomic_DNA"/>
</dbReference>
<dbReference type="AlphaFoldDB" id="A0A177L8X2"/>
<dbReference type="EMBL" id="SMCX01000023">
    <property type="protein sequence ID" value="TCW21873.1"/>
    <property type="molecule type" value="Genomic_DNA"/>
</dbReference>
<evidence type="ECO:0000256" key="1">
    <source>
        <dbReference type="SAM" id="Phobius"/>
    </source>
</evidence>
<gene>
    <name evidence="2" type="ORF">AB6N35_05825</name>
    <name evidence="3" type="ORF">EDD19_12336</name>
</gene>
<proteinExistence type="predicted"/>
<keyword evidence="1" id="KW-0472">Membrane</keyword>
<dbReference type="Proteomes" id="UP001560293">
    <property type="component" value="Unassembled WGS sequence"/>
</dbReference>
<name>A0A177L8X2_9ACTN</name>
<keyword evidence="1" id="KW-0812">Transmembrane</keyword>
<sequence>MTTSAMIWMFLCILVGFICMVTAAGGYRAGWRQPVWIGWTVAAFLFLTVIPVAQALTIGLQHG</sequence>
<keyword evidence="5" id="KW-1185">Reference proteome</keyword>
<feature type="transmembrane region" description="Helical" evidence="1">
    <location>
        <begin position="36"/>
        <end position="60"/>
    </location>
</feature>
<accession>A0A177L8X2</accession>
<reference evidence="2" key="3">
    <citation type="submission" date="2024-07" db="EMBL/GenBank/DDBJ databases">
        <authorList>
            <person name="Wildschutte H."/>
        </authorList>
    </citation>
    <scope>NUCLEOTIDE SEQUENCE</scope>
    <source>
        <strain evidence="2">N60</strain>
    </source>
</reference>
<reference evidence="5" key="2">
    <citation type="submission" date="2024-07" db="EMBL/GenBank/DDBJ databases">
        <title>Pseudomonas strain that inhibits Aeromonas fish pathogens.</title>
        <authorList>
            <person name="Wildschutte H."/>
        </authorList>
    </citation>
    <scope>NUCLEOTIDE SEQUENCE [LARGE SCALE GENOMIC DNA]</scope>
    <source>
        <strain evidence="5">n60</strain>
    </source>
</reference>
<evidence type="ECO:0000313" key="3">
    <source>
        <dbReference type="EMBL" id="TCW21873.1"/>
    </source>
</evidence>
<reference evidence="3 4" key="1">
    <citation type="submission" date="2019-03" db="EMBL/GenBank/DDBJ databases">
        <title>Root nodule microbial communities of legume samples collected from USA, Mexico and Botswana.</title>
        <authorList>
            <person name="Hirsch A."/>
        </authorList>
    </citation>
    <scope>NUCLEOTIDE SEQUENCE [LARGE SCALE GENOMIC DNA]</scope>
    <source>
        <strain evidence="3 4">55</strain>
    </source>
</reference>
<evidence type="ECO:0000313" key="5">
    <source>
        <dbReference type="Proteomes" id="UP001560293"/>
    </source>
</evidence>
<comment type="caution">
    <text evidence="3">The sequence shown here is derived from an EMBL/GenBank/DDBJ whole genome shotgun (WGS) entry which is preliminary data.</text>
</comment>
<keyword evidence="1" id="KW-1133">Transmembrane helix</keyword>
<evidence type="ECO:0000313" key="2">
    <source>
        <dbReference type="EMBL" id="MEX6463878.1"/>
    </source>
</evidence>
<protein>
    <submittedName>
        <fullName evidence="3">Uncharacterized protein</fullName>
    </submittedName>
</protein>